<protein>
    <submittedName>
        <fullName evidence="1">Uncharacterized protein</fullName>
    </submittedName>
</protein>
<gene>
    <name evidence="1" type="ORF">K432DRAFT_308061</name>
</gene>
<sequence length="162" mass="18586">FMLAVLDKALRIYSPVPDRPNGAVPMLAATICSRQVPGGVVSLALQYASNHIEPNSWHPFECLPERWLGDPEFSKDDYTTIQPFRLRARNRVSRNLAFSEMRFILANVGWNSEIDPDIERSDTWIEEQEIYDLWEKGPLSVKLNPVQGVQGCTHQPWFEICQ</sequence>
<name>A0A8E2E1R2_9PEZI</name>
<dbReference type="OrthoDB" id="1470350at2759"/>
<evidence type="ECO:0000313" key="2">
    <source>
        <dbReference type="Proteomes" id="UP000250266"/>
    </source>
</evidence>
<dbReference type="GO" id="GO:0016705">
    <property type="term" value="F:oxidoreductase activity, acting on paired donors, with incorporation or reduction of molecular oxygen"/>
    <property type="evidence" value="ECO:0007669"/>
    <property type="project" value="InterPro"/>
</dbReference>
<evidence type="ECO:0000313" key="1">
    <source>
        <dbReference type="EMBL" id="OCK75645.1"/>
    </source>
</evidence>
<dbReference type="SUPFAM" id="SSF48264">
    <property type="entry name" value="Cytochrome P450"/>
    <property type="match status" value="1"/>
</dbReference>
<dbReference type="AlphaFoldDB" id="A0A8E2E1R2"/>
<dbReference type="GO" id="GO:0004497">
    <property type="term" value="F:monooxygenase activity"/>
    <property type="evidence" value="ECO:0007669"/>
    <property type="project" value="InterPro"/>
</dbReference>
<dbReference type="Gene3D" id="1.10.630.10">
    <property type="entry name" value="Cytochrome P450"/>
    <property type="match status" value="1"/>
</dbReference>
<dbReference type="EMBL" id="KV745291">
    <property type="protein sequence ID" value="OCK75645.1"/>
    <property type="molecule type" value="Genomic_DNA"/>
</dbReference>
<keyword evidence="2" id="KW-1185">Reference proteome</keyword>
<dbReference type="Proteomes" id="UP000250266">
    <property type="component" value="Unassembled WGS sequence"/>
</dbReference>
<dbReference type="GO" id="GO:0005506">
    <property type="term" value="F:iron ion binding"/>
    <property type="evidence" value="ECO:0007669"/>
    <property type="project" value="InterPro"/>
</dbReference>
<dbReference type="InterPro" id="IPR036396">
    <property type="entry name" value="Cyt_P450_sf"/>
</dbReference>
<reference evidence="1 2" key="1">
    <citation type="journal article" date="2016" name="Nat. Commun.">
        <title>Ectomycorrhizal ecology is imprinted in the genome of the dominant symbiotic fungus Cenococcum geophilum.</title>
        <authorList>
            <consortium name="DOE Joint Genome Institute"/>
            <person name="Peter M."/>
            <person name="Kohler A."/>
            <person name="Ohm R.A."/>
            <person name="Kuo A."/>
            <person name="Krutzmann J."/>
            <person name="Morin E."/>
            <person name="Arend M."/>
            <person name="Barry K.W."/>
            <person name="Binder M."/>
            <person name="Choi C."/>
            <person name="Clum A."/>
            <person name="Copeland A."/>
            <person name="Grisel N."/>
            <person name="Haridas S."/>
            <person name="Kipfer T."/>
            <person name="LaButti K."/>
            <person name="Lindquist E."/>
            <person name="Lipzen A."/>
            <person name="Maire R."/>
            <person name="Meier B."/>
            <person name="Mihaltcheva S."/>
            <person name="Molinier V."/>
            <person name="Murat C."/>
            <person name="Poggeler S."/>
            <person name="Quandt C.A."/>
            <person name="Sperisen C."/>
            <person name="Tritt A."/>
            <person name="Tisserant E."/>
            <person name="Crous P.W."/>
            <person name="Henrissat B."/>
            <person name="Nehls U."/>
            <person name="Egli S."/>
            <person name="Spatafora J.W."/>
            <person name="Grigoriev I.V."/>
            <person name="Martin F.M."/>
        </authorList>
    </citation>
    <scope>NUCLEOTIDE SEQUENCE [LARGE SCALE GENOMIC DNA]</scope>
    <source>
        <strain evidence="1 2">CBS 459.81</strain>
    </source>
</reference>
<organism evidence="1 2">
    <name type="scientific">Lepidopterella palustris CBS 459.81</name>
    <dbReference type="NCBI Taxonomy" id="1314670"/>
    <lineage>
        <taxon>Eukaryota</taxon>
        <taxon>Fungi</taxon>
        <taxon>Dikarya</taxon>
        <taxon>Ascomycota</taxon>
        <taxon>Pezizomycotina</taxon>
        <taxon>Dothideomycetes</taxon>
        <taxon>Pleosporomycetidae</taxon>
        <taxon>Mytilinidiales</taxon>
        <taxon>Argynnaceae</taxon>
        <taxon>Lepidopterella</taxon>
    </lineage>
</organism>
<dbReference type="GO" id="GO:0020037">
    <property type="term" value="F:heme binding"/>
    <property type="evidence" value="ECO:0007669"/>
    <property type="project" value="InterPro"/>
</dbReference>
<accession>A0A8E2E1R2</accession>
<feature type="non-terminal residue" evidence="1">
    <location>
        <position position="162"/>
    </location>
</feature>
<proteinExistence type="predicted"/>